<reference evidence="2" key="2">
    <citation type="submission" date="2018-04" db="EMBL/GenBank/DDBJ databases">
        <authorList>
            <person name="Go L.Y."/>
            <person name="Mitchell J.A."/>
        </authorList>
    </citation>
    <scope>NUCLEOTIDE SEQUENCE</scope>
    <source>
        <strain evidence="2">BSAS1 3</strain>
    </source>
</reference>
<evidence type="ECO:0000313" key="2">
    <source>
        <dbReference type="EMBL" id="SPP27618.1"/>
    </source>
</evidence>
<dbReference type="Proteomes" id="UP000243591">
    <property type="component" value="Chromosome"/>
</dbReference>
<protein>
    <recommendedName>
        <fullName evidence="5">GIY-YIG domain-containing protein</fullName>
    </recommendedName>
</protein>
<dbReference type="AlphaFoldDB" id="A0A1D2KEK8"/>
<keyword evidence="3" id="KW-1185">Reference proteome</keyword>
<dbReference type="STRING" id="2756.BFR44_07030"/>
<gene>
    <name evidence="2" type="ORF">BTBSAS_170011</name>
    <name evidence="1" type="ORF">CNY62_04830</name>
</gene>
<proteinExistence type="predicted"/>
<name>A0A1D2KEK8_BROTH</name>
<accession>A0A1D2KEK8</accession>
<dbReference type="Proteomes" id="UP000270190">
    <property type="component" value="Unassembled WGS sequence"/>
</dbReference>
<evidence type="ECO:0000313" key="4">
    <source>
        <dbReference type="Proteomes" id="UP000270190"/>
    </source>
</evidence>
<dbReference type="EMBL" id="OUNC01000009">
    <property type="protein sequence ID" value="SPP27618.1"/>
    <property type="molecule type" value="Genomic_DNA"/>
</dbReference>
<evidence type="ECO:0000313" key="3">
    <source>
        <dbReference type="Proteomes" id="UP000243591"/>
    </source>
</evidence>
<reference evidence="1 3" key="1">
    <citation type="submission" date="2017-09" db="EMBL/GenBank/DDBJ databases">
        <title>Complete Genome Sequences of Two Strains of the Meat Spoilage Bacterium Brochothrix thermosphacta Isolated from Ground Chicken.</title>
        <authorList>
            <person name="Paoli G.C."/>
            <person name="Wijey C."/>
            <person name="Chen C.-Y."/>
            <person name="Nguyen L."/>
            <person name="Yan X."/>
            <person name="Irwin P.L."/>
        </authorList>
    </citation>
    <scope>NUCLEOTIDE SEQUENCE [LARGE SCALE GENOMIC DNA]</scope>
    <source>
        <strain evidence="1 3">BI</strain>
    </source>
</reference>
<organism evidence="1 3">
    <name type="scientific">Brochothrix thermosphacta</name>
    <name type="common">Microbacterium thermosphactum</name>
    <dbReference type="NCBI Taxonomy" id="2756"/>
    <lineage>
        <taxon>Bacteria</taxon>
        <taxon>Bacillati</taxon>
        <taxon>Bacillota</taxon>
        <taxon>Bacilli</taxon>
        <taxon>Bacillales</taxon>
        <taxon>Listeriaceae</taxon>
        <taxon>Brochothrix</taxon>
    </lineage>
</organism>
<dbReference type="GeneID" id="66537632"/>
<dbReference type="EMBL" id="CP023483">
    <property type="protein sequence ID" value="ATF25770.1"/>
    <property type="molecule type" value="Genomic_DNA"/>
</dbReference>
<sequence length="138" mass="16113">MPTFKQLNAQKAALALSPKFQFSTVTADSISEDAGVYFIARPTISKYGEKHEQILYIGQSNNLRHHLYVEQFIGHTDTARLKKRLIADYDYPEIMTFEHAQKFLTDNCYFKYHLVETPRDRSFLEHGLKFSLSPMYLE</sequence>
<evidence type="ECO:0000313" key="1">
    <source>
        <dbReference type="EMBL" id="ATF25770.1"/>
    </source>
</evidence>
<dbReference type="KEGG" id="bths:CNY62_04830"/>
<evidence type="ECO:0008006" key="5">
    <source>
        <dbReference type="Google" id="ProtNLM"/>
    </source>
</evidence>
<dbReference type="RefSeq" id="WP_029091116.1">
    <property type="nucleotide sequence ID" value="NZ_CBCPHX010000012.1"/>
</dbReference>
<reference evidence="4" key="3">
    <citation type="submission" date="2018-04" db="EMBL/GenBank/DDBJ databases">
        <authorList>
            <person name="Illikoud N."/>
        </authorList>
    </citation>
    <scope>NUCLEOTIDE SEQUENCE [LARGE SCALE GENOMIC DNA]</scope>
</reference>